<sequence length="287" mass="33891">MRRVCTNYESYWIQNSKVWNVRSFETEKDEPNMLFKPVLNSPIESISFYYKHFLPTIVNSFYRGNTISYRERIKTILLGSERCGKSELMKLVINNYQDFNPLLEYSPTDAHLYTPLEIIPFKTSSERGDLLLQFWDSSGKEKRIPFLKPLLRETRIYTFCFDLSDVKSFFEMKSRIETFQVEYLNSNSLNEELKESGACMLVIGMKRDLERKVSKLEITKYLEELSKVKDGISIKSLRIQYFELSSKQDSKKVLEFPFIYGLTMIEEHIPPEETLEMMAAHFMKPAK</sequence>
<keyword evidence="3" id="KW-0342">GTP-binding</keyword>
<dbReference type="GO" id="GO:0005764">
    <property type="term" value="C:lysosome"/>
    <property type="evidence" value="ECO:0007669"/>
    <property type="project" value="TreeGrafter"/>
</dbReference>
<dbReference type="Pfam" id="PF00071">
    <property type="entry name" value="Ras"/>
    <property type="match status" value="1"/>
</dbReference>
<dbReference type="GO" id="GO:0045335">
    <property type="term" value="C:phagocytic vesicle"/>
    <property type="evidence" value="ECO:0007669"/>
    <property type="project" value="TreeGrafter"/>
</dbReference>
<dbReference type="PRINTS" id="PR00449">
    <property type="entry name" value="RASTRNSFRMNG"/>
</dbReference>
<dbReference type="PANTHER" id="PTHR47981">
    <property type="entry name" value="RAB FAMILY"/>
    <property type="match status" value="1"/>
</dbReference>
<dbReference type="GO" id="GO:0005770">
    <property type="term" value="C:late endosome"/>
    <property type="evidence" value="ECO:0007669"/>
    <property type="project" value="TreeGrafter"/>
</dbReference>
<accession>D2V9J3</accession>
<dbReference type="OrthoDB" id="10334353at2759"/>
<dbReference type="EMBL" id="GG738858">
    <property type="protein sequence ID" value="EFC46472.1"/>
    <property type="molecule type" value="Genomic_DNA"/>
</dbReference>
<dbReference type="VEuPathDB" id="AmoebaDB:NAEGRDRAFT_65463"/>
<name>D2V9J3_NAEGR</name>
<reference evidence="4 5" key="1">
    <citation type="journal article" date="2010" name="Cell">
        <title>The genome of Naegleria gruberi illuminates early eukaryotic versatility.</title>
        <authorList>
            <person name="Fritz-Laylin L.K."/>
            <person name="Prochnik S.E."/>
            <person name="Ginger M.L."/>
            <person name="Dacks J.B."/>
            <person name="Carpenter M.L."/>
            <person name="Field M.C."/>
            <person name="Kuo A."/>
            <person name="Paredez A."/>
            <person name="Chapman J."/>
            <person name="Pham J."/>
            <person name="Shu S."/>
            <person name="Neupane R."/>
            <person name="Cipriano M."/>
            <person name="Mancuso J."/>
            <person name="Tu H."/>
            <person name="Salamov A."/>
            <person name="Lindquist E."/>
            <person name="Shapiro H."/>
            <person name="Lucas S."/>
            <person name="Grigoriev I.V."/>
            <person name="Cande W.Z."/>
            <person name="Fulton C."/>
            <person name="Rokhsar D.S."/>
            <person name="Dawson S.C."/>
        </authorList>
    </citation>
    <scope>NUCLEOTIDE SEQUENCE [LARGE SCALE GENOMIC DNA]</scope>
    <source>
        <strain evidence="4 5">NEG-M</strain>
    </source>
</reference>
<dbReference type="GO" id="GO:0090385">
    <property type="term" value="P:phagosome-lysosome fusion"/>
    <property type="evidence" value="ECO:0007669"/>
    <property type="project" value="TreeGrafter"/>
</dbReference>
<evidence type="ECO:0000256" key="2">
    <source>
        <dbReference type="ARBA" id="ARBA00022741"/>
    </source>
</evidence>
<evidence type="ECO:0000256" key="1">
    <source>
        <dbReference type="ARBA" id="ARBA00006270"/>
    </source>
</evidence>
<dbReference type="PANTHER" id="PTHR47981:SF20">
    <property type="entry name" value="RAS-RELATED PROTEIN RAB-7A"/>
    <property type="match status" value="1"/>
</dbReference>
<keyword evidence="5" id="KW-1185">Reference proteome</keyword>
<dbReference type="InterPro" id="IPR001806">
    <property type="entry name" value="Small_GTPase"/>
</dbReference>
<dbReference type="InParanoid" id="D2V9J3"/>
<dbReference type="GO" id="GO:0003924">
    <property type="term" value="F:GTPase activity"/>
    <property type="evidence" value="ECO:0007669"/>
    <property type="project" value="InterPro"/>
</dbReference>
<evidence type="ECO:0000313" key="5">
    <source>
        <dbReference type="Proteomes" id="UP000006671"/>
    </source>
</evidence>
<dbReference type="AlphaFoldDB" id="D2V9J3"/>
<gene>
    <name evidence="4" type="ORF">NAEGRDRAFT_65463</name>
</gene>
<dbReference type="KEGG" id="ngr:NAEGRDRAFT_65463"/>
<comment type="similarity">
    <text evidence="1">Belongs to the small GTPase superfamily. Rab family.</text>
</comment>
<dbReference type="Proteomes" id="UP000006671">
    <property type="component" value="Unassembled WGS sequence"/>
</dbReference>
<protein>
    <submittedName>
        <fullName evidence="4">Predicted protein</fullName>
    </submittedName>
</protein>
<dbReference type="GeneID" id="8848685"/>
<dbReference type="SUPFAM" id="SSF52540">
    <property type="entry name" value="P-loop containing nucleoside triphosphate hydrolases"/>
    <property type="match status" value="1"/>
</dbReference>
<proteinExistence type="inferred from homology"/>
<organism evidence="5">
    <name type="scientific">Naegleria gruberi</name>
    <name type="common">Amoeba</name>
    <dbReference type="NCBI Taxonomy" id="5762"/>
    <lineage>
        <taxon>Eukaryota</taxon>
        <taxon>Discoba</taxon>
        <taxon>Heterolobosea</taxon>
        <taxon>Tetramitia</taxon>
        <taxon>Eutetramitia</taxon>
        <taxon>Vahlkampfiidae</taxon>
        <taxon>Naegleria</taxon>
    </lineage>
</organism>
<dbReference type="Gene3D" id="3.40.50.300">
    <property type="entry name" value="P-loop containing nucleotide triphosphate hydrolases"/>
    <property type="match status" value="1"/>
</dbReference>
<evidence type="ECO:0000313" key="4">
    <source>
        <dbReference type="EMBL" id="EFC46472.1"/>
    </source>
</evidence>
<keyword evidence="2" id="KW-0547">Nucleotide-binding</keyword>
<dbReference type="GO" id="GO:0005525">
    <property type="term" value="F:GTP binding"/>
    <property type="evidence" value="ECO:0007669"/>
    <property type="project" value="UniProtKB-KW"/>
</dbReference>
<evidence type="ECO:0000256" key="3">
    <source>
        <dbReference type="ARBA" id="ARBA00023134"/>
    </source>
</evidence>
<dbReference type="RefSeq" id="XP_002679216.1">
    <property type="nucleotide sequence ID" value="XM_002679170.1"/>
</dbReference>
<dbReference type="InterPro" id="IPR027417">
    <property type="entry name" value="P-loop_NTPase"/>
</dbReference>